<dbReference type="OrthoDB" id="9806929at2"/>
<feature type="transmembrane region" description="Helical" evidence="9">
    <location>
        <begin position="36"/>
        <end position="62"/>
    </location>
</feature>
<dbReference type="PROSITE" id="PS01307">
    <property type="entry name" value="MOTA"/>
    <property type="match status" value="1"/>
</dbReference>
<accession>A0A517QMF6</accession>
<dbReference type="PANTHER" id="PTHR30433">
    <property type="entry name" value="CHEMOTAXIS PROTEIN MOTA"/>
    <property type="match status" value="1"/>
</dbReference>
<gene>
    <name evidence="11" type="primary">pomA</name>
    <name evidence="11" type="ORF">Mal48_20710</name>
</gene>
<dbReference type="GO" id="GO:0071978">
    <property type="term" value="P:bacterial-type flagellum-dependent swarming motility"/>
    <property type="evidence" value="ECO:0007669"/>
    <property type="project" value="InterPro"/>
</dbReference>
<keyword evidence="4" id="KW-1003">Cell membrane</keyword>
<feature type="transmembrane region" description="Helical" evidence="9">
    <location>
        <begin position="7"/>
        <end position="30"/>
    </location>
</feature>
<feature type="domain" description="MotA/TolQ/ExbB proton channel" evidence="10">
    <location>
        <begin position="100"/>
        <end position="218"/>
    </location>
</feature>
<evidence type="ECO:0000256" key="1">
    <source>
        <dbReference type="ARBA" id="ARBA00004651"/>
    </source>
</evidence>
<dbReference type="RefSeq" id="WP_145198381.1">
    <property type="nucleotide sequence ID" value="NZ_CP036267.1"/>
</dbReference>
<evidence type="ECO:0000256" key="5">
    <source>
        <dbReference type="ARBA" id="ARBA00022692"/>
    </source>
</evidence>
<keyword evidence="5 9" id="KW-0812">Transmembrane</keyword>
<name>A0A517QMF6_9PLAN</name>
<reference evidence="11 12" key="1">
    <citation type="submission" date="2019-02" db="EMBL/GenBank/DDBJ databases">
        <title>Deep-cultivation of Planctomycetes and their phenomic and genomic characterization uncovers novel biology.</title>
        <authorList>
            <person name="Wiegand S."/>
            <person name="Jogler M."/>
            <person name="Boedeker C."/>
            <person name="Pinto D."/>
            <person name="Vollmers J."/>
            <person name="Rivas-Marin E."/>
            <person name="Kohn T."/>
            <person name="Peeters S.H."/>
            <person name="Heuer A."/>
            <person name="Rast P."/>
            <person name="Oberbeckmann S."/>
            <person name="Bunk B."/>
            <person name="Jeske O."/>
            <person name="Meyerdierks A."/>
            <person name="Storesund J.E."/>
            <person name="Kallscheuer N."/>
            <person name="Luecker S."/>
            <person name="Lage O.M."/>
            <person name="Pohl T."/>
            <person name="Merkel B.J."/>
            <person name="Hornburger P."/>
            <person name="Mueller R.-W."/>
            <person name="Bruemmer F."/>
            <person name="Labrenz M."/>
            <person name="Spormann A.M."/>
            <person name="Op den Camp H."/>
            <person name="Overmann J."/>
            <person name="Amann R."/>
            <person name="Jetten M.S.M."/>
            <person name="Mascher T."/>
            <person name="Medema M.H."/>
            <person name="Devos D.P."/>
            <person name="Kaster A.-K."/>
            <person name="Ovreas L."/>
            <person name="Rohde M."/>
            <person name="Galperin M.Y."/>
            <person name="Jogler C."/>
        </authorList>
    </citation>
    <scope>NUCLEOTIDE SEQUENCE [LARGE SCALE GENOMIC DNA]</scope>
    <source>
        <strain evidence="11 12">Mal48</strain>
    </source>
</reference>
<dbReference type="InterPro" id="IPR000540">
    <property type="entry name" value="Flag_MotA_CS"/>
</dbReference>
<evidence type="ECO:0000256" key="6">
    <source>
        <dbReference type="ARBA" id="ARBA00022779"/>
    </source>
</evidence>
<dbReference type="AlphaFoldDB" id="A0A517QMF6"/>
<evidence type="ECO:0000259" key="10">
    <source>
        <dbReference type="Pfam" id="PF01618"/>
    </source>
</evidence>
<dbReference type="PANTHER" id="PTHR30433:SF2">
    <property type="entry name" value="MOTILITY PROTEIN A"/>
    <property type="match status" value="1"/>
</dbReference>
<evidence type="ECO:0000256" key="7">
    <source>
        <dbReference type="ARBA" id="ARBA00022989"/>
    </source>
</evidence>
<keyword evidence="6" id="KW-0283">Flagellar rotation</keyword>
<feature type="transmembrane region" description="Helical" evidence="9">
    <location>
        <begin position="177"/>
        <end position="203"/>
    </location>
</feature>
<keyword evidence="3" id="KW-0813">Transport</keyword>
<keyword evidence="7 9" id="KW-1133">Transmembrane helix</keyword>
<evidence type="ECO:0000256" key="9">
    <source>
        <dbReference type="SAM" id="Phobius"/>
    </source>
</evidence>
<evidence type="ECO:0000313" key="12">
    <source>
        <dbReference type="Proteomes" id="UP000315724"/>
    </source>
</evidence>
<evidence type="ECO:0000313" key="11">
    <source>
        <dbReference type="EMBL" id="QDT32824.1"/>
    </source>
</evidence>
<sequence>MDIATIIGLLAGTALVLGSILLGGSILPFINIPSLMITVGGSVSALLINFSLARVLSVLSVLKNCFFVKLPDANDVIEQFTEYAKVARRDGLLALEKKLDEIDDQFLKRGLELVVGGSSREELASMIETEIVYIEHRHENGKKILDSMAAAAPAFGMIGTLIGLVQMLRTLDDPSQIGVGMATALLTTLYGAVIANLFCIPLAGKLEMRSQQEIMIRELMMSGLGSLVDGHAPPVVTERLCAFLSTSSRPESSVQAA</sequence>
<protein>
    <submittedName>
        <fullName evidence="11">Chemotaxis protein PomA</fullName>
    </submittedName>
</protein>
<proteinExistence type="inferred from homology"/>
<evidence type="ECO:0000256" key="8">
    <source>
        <dbReference type="ARBA" id="ARBA00023136"/>
    </source>
</evidence>
<dbReference type="EMBL" id="CP036267">
    <property type="protein sequence ID" value="QDT32824.1"/>
    <property type="molecule type" value="Genomic_DNA"/>
</dbReference>
<keyword evidence="8 9" id="KW-0472">Membrane</keyword>
<comment type="similarity">
    <text evidence="2">Belongs to the MotA family.</text>
</comment>
<dbReference type="GO" id="GO:0005886">
    <property type="term" value="C:plasma membrane"/>
    <property type="evidence" value="ECO:0007669"/>
    <property type="project" value="UniProtKB-SubCell"/>
</dbReference>
<dbReference type="Proteomes" id="UP000315724">
    <property type="component" value="Chromosome"/>
</dbReference>
<evidence type="ECO:0000256" key="2">
    <source>
        <dbReference type="ARBA" id="ARBA00008038"/>
    </source>
</evidence>
<comment type="subcellular location">
    <subcellularLocation>
        <location evidence="1">Cell membrane</location>
        <topology evidence="1">Multi-pass membrane protein</topology>
    </subcellularLocation>
</comment>
<evidence type="ECO:0000256" key="3">
    <source>
        <dbReference type="ARBA" id="ARBA00022448"/>
    </source>
</evidence>
<dbReference type="KEGG" id="tpol:Mal48_20710"/>
<evidence type="ECO:0000256" key="4">
    <source>
        <dbReference type="ARBA" id="ARBA00022475"/>
    </source>
</evidence>
<organism evidence="11 12">
    <name type="scientific">Thalassoglobus polymorphus</name>
    <dbReference type="NCBI Taxonomy" id="2527994"/>
    <lineage>
        <taxon>Bacteria</taxon>
        <taxon>Pseudomonadati</taxon>
        <taxon>Planctomycetota</taxon>
        <taxon>Planctomycetia</taxon>
        <taxon>Planctomycetales</taxon>
        <taxon>Planctomycetaceae</taxon>
        <taxon>Thalassoglobus</taxon>
    </lineage>
</organism>
<dbReference type="GO" id="GO:0006935">
    <property type="term" value="P:chemotaxis"/>
    <property type="evidence" value="ECO:0007669"/>
    <property type="project" value="InterPro"/>
</dbReference>
<dbReference type="Pfam" id="PF01618">
    <property type="entry name" value="MotA_ExbB"/>
    <property type="match status" value="1"/>
</dbReference>
<dbReference type="InterPro" id="IPR047055">
    <property type="entry name" value="MotA-like"/>
</dbReference>
<keyword evidence="12" id="KW-1185">Reference proteome</keyword>
<dbReference type="InterPro" id="IPR002898">
    <property type="entry name" value="MotA_ExbB_proton_chnl"/>
</dbReference>
<feature type="transmembrane region" description="Helical" evidence="9">
    <location>
        <begin position="144"/>
        <end position="165"/>
    </location>
</feature>